<evidence type="ECO:0000256" key="1">
    <source>
        <dbReference type="SAM" id="MobiDB-lite"/>
    </source>
</evidence>
<dbReference type="Pfam" id="PF07893">
    <property type="entry name" value="DUF1668"/>
    <property type="match status" value="1"/>
</dbReference>
<dbReference type="Proteomes" id="UP001497457">
    <property type="component" value="Chromosome 13rd"/>
</dbReference>
<dbReference type="AlphaFoldDB" id="A0ABC8X6I3"/>
<evidence type="ECO:0000313" key="2">
    <source>
        <dbReference type="EMBL" id="CAL4919053.1"/>
    </source>
</evidence>
<feature type="compositionally biased region" description="Basic and acidic residues" evidence="1">
    <location>
        <begin position="1"/>
        <end position="11"/>
    </location>
</feature>
<protein>
    <submittedName>
        <fullName evidence="2">Uncharacterized protein</fullName>
    </submittedName>
</protein>
<organism evidence="2 3">
    <name type="scientific">Urochloa decumbens</name>
    <dbReference type="NCBI Taxonomy" id="240449"/>
    <lineage>
        <taxon>Eukaryota</taxon>
        <taxon>Viridiplantae</taxon>
        <taxon>Streptophyta</taxon>
        <taxon>Embryophyta</taxon>
        <taxon>Tracheophyta</taxon>
        <taxon>Spermatophyta</taxon>
        <taxon>Magnoliopsida</taxon>
        <taxon>Liliopsida</taxon>
        <taxon>Poales</taxon>
        <taxon>Poaceae</taxon>
        <taxon>PACMAD clade</taxon>
        <taxon>Panicoideae</taxon>
        <taxon>Panicodae</taxon>
        <taxon>Paniceae</taxon>
        <taxon>Melinidinae</taxon>
        <taxon>Urochloa</taxon>
    </lineage>
</organism>
<gene>
    <name evidence="2" type="ORF">URODEC1_LOCUS19543</name>
</gene>
<proteinExistence type="predicted"/>
<dbReference type="PANTHER" id="PTHR33085:SF62">
    <property type="entry name" value="OS03G0632600 PROTEIN"/>
    <property type="match status" value="1"/>
</dbReference>
<feature type="region of interest" description="Disordered" evidence="1">
    <location>
        <begin position="1"/>
        <end position="20"/>
    </location>
</feature>
<name>A0ABC8X6I3_9POAL</name>
<keyword evidence="3" id="KW-1185">Reference proteome</keyword>
<dbReference type="InterPro" id="IPR012871">
    <property type="entry name" value="DUF1668_ORYSA"/>
</dbReference>
<dbReference type="PANTHER" id="PTHR33085">
    <property type="entry name" value="OS12G0113100 PROTEIN-RELATED"/>
    <property type="match status" value="1"/>
</dbReference>
<evidence type="ECO:0000313" key="3">
    <source>
        <dbReference type="Proteomes" id="UP001497457"/>
    </source>
</evidence>
<accession>A0ABC8X6I3</accession>
<reference evidence="2" key="1">
    <citation type="submission" date="2024-10" db="EMBL/GenBank/DDBJ databases">
        <authorList>
            <person name="Ryan C."/>
        </authorList>
    </citation>
    <scope>NUCLEOTIDE SEQUENCE [LARGE SCALE GENOMIC DNA]</scope>
</reference>
<sequence>MLRGNKKDHGEGSMSMEQSDEKPRHLYLVLDDWSEGYSIRKISLSPEDIRPPLIPADVARGVAILTGRYTLPSALFRFEGQRGQPKSIVGAFGSKILACLPLTYGKNLADIVCVFDVRTRISTLRPLPRQDFIDTIHIPIGDKLFVLSRGSFDLLNPPLTIDGANWQNAWSGLKLPEPAFCRDLITSYAVHPDKQTIFVSSVDQSGVPATFTFETLENMVWRLHGLWQLPFAGRGYFVPKLGAFVGLSGDWKTTGHIASCVVPANSSGSDLKLTREKLFSVVRGERHIGATLVYIGDESTFCLLEGISIKAEIGDQLAVTDFDEMNETVYRRNDAYVDYLNESDSDETVESVDELNELDQKRLLRLTTFSLWYDRNGCLTTGDSRRVWYYNVSTEVTNAVLRCPVAFWM</sequence>
<dbReference type="EMBL" id="OZ075123">
    <property type="protein sequence ID" value="CAL4919053.1"/>
    <property type="molecule type" value="Genomic_DNA"/>
</dbReference>